<organism evidence="1 2">
    <name type="scientific">Macleaya cordata</name>
    <name type="common">Five-seeded plume-poppy</name>
    <name type="synonym">Bocconia cordata</name>
    <dbReference type="NCBI Taxonomy" id="56857"/>
    <lineage>
        <taxon>Eukaryota</taxon>
        <taxon>Viridiplantae</taxon>
        <taxon>Streptophyta</taxon>
        <taxon>Embryophyta</taxon>
        <taxon>Tracheophyta</taxon>
        <taxon>Spermatophyta</taxon>
        <taxon>Magnoliopsida</taxon>
        <taxon>Ranunculales</taxon>
        <taxon>Papaveraceae</taxon>
        <taxon>Papaveroideae</taxon>
        <taxon>Macleaya</taxon>
    </lineage>
</organism>
<accession>A0A200QRQ3</accession>
<dbReference type="InParanoid" id="A0A200QRQ3"/>
<proteinExistence type="predicted"/>
<protein>
    <recommendedName>
        <fullName evidence="3">Zinc finger protein</fullName>
    </recommendedName>
</protein>
<dbReference type="OrthoDB" id="848886at2759"/>
<dbReference type="EMBL" id="MVGT01001199">
    <property type="protein sequence ID" value="OVA13130.1"/>
    <property type="molecule type" value="Genomic_DNA"/>
</dbReference>
<evidence type="ECO:0008006" key="3">
    <source>
        <dbReference type="Google" id="ProtNLM"/>
    </source>
</evidence>
<name>A0A200QRQ3_MACCD</name>
<evidence type="ECO:0000313" key="1">
    <source>
        <dbReference type="EMBL" id="OVA13130.1"/>
    </source>
</evidence>
<comment type="caution">
    <text evidence="1">The sequence shown here is derived from an EMBL/GenBank/DDBJ whole genome shotgun (WGS) entry which is preliminary data.</text>
</comment>
<keyword evidence="2" id="KW-1185">Reference proteome</keyword>
<gene>
    <name evidence="1" type="ORF">BVC80_8301g3</name>
</gene>
<reference evidence="1 2" key="1">
    <citation type="journal article" date="2017" name="Mol. Plant">
        <title>The Genome of Medicinal Plant Macleaya cordata Provides New Insights into Benzylisoquinoline Alkaloids Metabolism.</title>
        <authorList>
            <person name="Liu X."/>
            <person name="Liu Y."/>
            <person name="Huang P."/>
            <person name="Ma Y."/>
            <person name="Qing Z."/>
            <person name="Tang Q."/>
            <person name="Cao H."/>
            <person name="Cheng P."/>
            <person name="Zheng Y."/>
            <person name="Yuan Z."/>
            <person name="Zhou Y."/>
            <person name="Liu J."/>
            <person name="Tang Z."/>
            <person name="Zhuo Y."/>
            <person name="Zhang Y."/>
            <person name="Yu L."/>
            <person name="Huang J."/>
            <person name="Yang P."/>
            <person name="Peng Q."/>
            <person name="Zhang J."/>
            <person name="Jiang W."/>
            <person name="Zhang Z."/>
            <person name="Lin K."/>
            <person name="Ro D.K."/>
            <person name="Chen X."/>
            <person name="Xiong X."/>
            <person name="Shang Y."/>
            <person name="Huang S."/>
            <person name="Zeng J."/>
        </authorList>
    </citation>
    <scope>NUCLEOTIDE SEQUENCE [LARGE SCALE GENOMIC DNA]</scope>
    <source>
        <strain evidence="2">cv. BLH2017</strain>
        <tissue evidence="1">Root</tissue>
    </source>
</reference>
<evidence type="ECO:0000313" key="2">
    <source>
        <dbReference type="Proteomes" id="UP000195402"/>
    </source>
</evidence>
<dbReference type="AlphaFoldDB" id="A0A200QRQ3"/>
<dbReference type="Proteomes" id="UP000195402">
    <property type="component" value="Unassembled WGS sequence"/>
</dbReference>
<sequence>MGGGEGSSSHSQDSCQMCEQKGHTGIECSWAYSRCKLTPCNGVRKIVIAKTEANYGRRFLRCQQPDCSGFQCLDDALGSVGSQSTQLSRHGGCFGCGEANH</sequence>